<feature type="transmembrane region" description="Helical" evidence="1">
    <location>
        <begin position="37"/>
        <end position="55"/>
    </location>
</feature>
<dbReference type="AlphaFoldDB" id="W4KAS5"/>
<dbReference type="GeneID" id="20665759"/>
<gene>
    <name evidence="2" type="ORF">HETIRDRAFT_101333</name>
</gene>
<sequence>MPPSTLTAVVSEAVTSPAPETSNIAFEQSAYTTWRNGAIAIIVLFSVFCIVTHVASEMKDTPSMILEWKKGLKKFRHDLRRRLILEVIEGLQRLHVAL</sequence>
<evidence type="ECO:0000313" key="3">
    <source>
        <dbReference type="Proteomes" id="UP000030671"/>
    </source>
</evidence>
<dbReference type="HOGENOM" id="CLU_2333858_0_0_1"/>
<keyword evidence="1" id="KW-0812">Transmembrane</keyword>
<keyword evidence="1" id="KW-1133">Transmembrane helix</keyword>
<proteinExistence type="predicted"/>
<dbReference type="Proteomes" id="UP000030671">
    <property type="component" value="Unassembled WGS sequence"/>
</dbReference>
<protein>
    <submittedName>
        <fullName evidence="2">Uncharacterized protein</fullName>
    </submittedName>
</protein>
<evidence type="ECO:0000256" key="1">
    <source>
        <dbReference type="SAM" id="Phobius"/>
    </source>
</evidence>
<keyword evidence="3" id="KW-1185">Reference proteome</keyword>
<dbReference type="RefSeq" id="XP_009546732.1">
    <property type="nucleotide sequence ID" value="XM_009548437.1"/>
</dbReference>
<dbReference type="InParanoid" id="W4KAS5"/>
<dbReference type="KEGG" id="hir:HETIRDRAFT_101333"/>
<organism evidence="2 3">
    <name type="scientific">Heterobasidion irregulare (strain TC 32-1)</name>
    <dbReference type="NCBI Taxonomy" id="747525"/>
    <lineage>
        <taxon>Eukaryota</taxon>
        <taxon>Fungi</taxon>
        <taxon>Dikarya</taxon>
        <taxon>Basidiomycota</taxon>
        <taxon>Agaricomycotina</taxon>
        <taxon>Agaricomycetes</taxon>
        <taxon>Russulales</taxon>
        <taxon>Bondarzewiaceae</taxon>
        <taxon>Heterobasidion</taxon>
        <taxon>Heterobasidion annosum species complex</taxon>
    </lineage>
</organism>
<dbReference type="EMBL" id="KI925458">
    <property type="protein sequence ID" value="ETW82181.1"/>
    <property type="molecule type" value="Genomic_DNA"/>
</dbReference>
<name>W4KAS5_HETIT</name>
<evidence type="ECO:0000313" key="2">
    <source>
        <dbReference type="EMBL" id="ETW82181.1"/>
    </source>
</evidence>
<keyword evidence="1" id="KW-0472">Membrane</keyword>
<accession>W4KAS5</accession>
<reference evidence="2 3" key="1">
    <citation type="journal article" date="2012" name="New Phytol.">
        <title>Insight into trade-off between wood decay and parasitism from the genome of a fungal forest pathogen.</title>
        <authorList>
            <person name="Olson A."/>
            <person name="Aerts A."/>
            <person name="Asiegbu F."/>
            <person name="Belbahri L."/>
            <person name="Bouzid O."/>
            <person name="Broberg A."/>
            <person name="Canback B."/>
            <person name="Coutinho P.M."/>
            <person name="Cullen D."/>
            <person name="Dalman K."/>
            <person name="Deflorio G."/>
            <person name="van Diepen L.T."/>
            <person name="Dunand C."/>
            <person name="Duplessis S."/>
            <person name="Durling M."/>
            <person name="Gonthier P."/>
            <person name="Grimwood J."/>
            <person name="Fossdal C.G."/>
            <person name="Hansson D."/>
            <person name="Henrissat B."/>
            <person name="Hietala A."/>
            <person name="Himmelstrand K."/>
            <person name="Hoffmeister D."/>
            <person name="Hogberg N."/>
            <person name="James T.Y."/>
            <person name="Karlsson M."/>
            <person name="Kohler A."/>
            <person name="Kues U."/>
            <person name="Lee Y.H."/>
            <person name="Lin Y.C."/>
            <person name="Lind M."/>
            <person name="Lindquist E."/>
            <person name="Lombard V."/>
            <person name="Lucas S."/>
            <person name="Lunden K."/>
            <person name="Morin E."/>
            <person name="Murat C."/>
            <person name="Park J."/>
            <person name="Raffaello T."/>
            <person name="Rouze P."/>
            <person name="Salamov A."/>
            <person name="Schmutz J."/>
            <person name="Solheim H."/>
            <person name="Stahlberg J."/>
            <person name="Velez H."/>
            <person name="de Vries R.P."/>
            <person name="Wiebenga A."/>
            <person name="Woodward S."/>
            <person name="Yakovlev I."/>
            <person name="Garbelotto M."/>
            <person name="Martin F."/>
            <person name="Grigoriev I.V."/>
            <person name="Stenlid J."/>
        </authorList>
    </citation>
    <scope>NUCLEOTIDE SEQUENCE [LARGE SCALE GENOMIC DNA]</scope>
    <source>
        <strain evidence="2 3">TC 32-1</strain>
    </source>
</reference>